<evidence type="ECO:0000313" key="6">
    <source>
        <dbReference type="Proteomes" id="UP001434883"/>
    </source>
</evidence>
<keyword evidence="3" id="KW-1133">Transmembrane helix</keyword>
<sequence>MEFAGQLRPSEVCNYLAVPGLSGLDPDEDEGDLIIGFRPKSSPIPSRRSSISDEDSDPDPPFCGSRRVSFADAKGLSLVQVKEFDTWDVPKLPGYDSAEVEGKDSVEYHLSPLTFSLPLSSTEVMAKVLNQKVELETIELLPGTTILKGVIRVLNVSYNKSVYIRTSLDRWATHFDLLAEYVPGSSNGVMDSFSFKLTFVPPFGDQGVRVDFCLRYETPAGTYWANNNNRNYVLSCQHRMKEGSGKPQTENANKKSCLKTCSQSVSTVENISSKQASSQENMSTDESVRAPEKGEAKKISQGQSATSNGEGQKLLMENKQNSSRRRQRQAARMARLRDYYAQSEGGEKDMGKDEKPPEIKQATCEETPGHNVVGQPPFNEGNVKSECPQFVFDTLEACSKPLHNAAHAHTSTKQMKSELVVLARGESASDISNNPPHSAGEPAPQGQENIRELVTTNTKGDMSLACTNNPATASNEILISQADSFTFSTVVAPLYRQAFQRPSAENPVIMGDLNHPSETRLTCCVVPINTRNGMGKVQGNQTEEKETVNKIPKCEDIAQNPIKKEKNPDQSGTNISLGQQQLLGCNFPFESIHSQTKAQEEIQSSGVVKPPQCPSPEHNYSLISANVDETLAKDKTKQGFKPFRIRLGHVAAGTDQLVNEVQEKDYECPEVDKENESRKSVTTSTEDKLLQVFNELNSNETDSKGCLNSTVYLCEPERKDLTSLNASLEAQEEANIDKEVFGLEKSNKSNSSDIKVMYEVAQSIINEVRSNNHCHADMSGRSDGLNVLEKKGHCEMDPSFINQDEDFLLMDIVEGKNWEMMVEEEENSVLSKEKEIGPLNSNTEANETDGKAEEATGIKVKRAVVEESQVCIRKEFKPVNIIKIDGIESTELNKMDGQKVTELQNETNIHWVSTEKASVQEDEEKTEIDMKQDNLAQLNKENGAQKNTDFKQIILVSEAGEIVITDADSDMAMQNREDEAWSFKVGSDFTQSKVEDGLSALVSRAAKNDSSERQYVYSQTDTCPTYKDGVQSNKDATDDRSKADTKNSTSKGGMCNSTDEPDSTSAESDSDEELQLYVHCLRAAGAPAQVHKDKIRDAGFNSSKRPSINRGKLPPTSMPSISEALNEEQQHSSPPETHKDIKTPTEPTSDKQETINQNEWRWKDLFCCKTLLYTSLMVVFTVVAYHYDFLACFLLYMISVIWLCCKGERQPIEKGKNN</sequence>
<comment type="caution">
    <text evidence="5">The sequence shown here is derived from an EMBL/GenBank/DDBJ whole genome shotgun (WGS) entry which is preliminary data.</text>
</comment>
<feature type="compositionally biased region" description="Basic and acidic residues" evidence="2">
    <location>
        <begin position="286"/>
        <end position="298"/>
    </location>
</feature>
<feature type="region of interest" description="Disordered" evidence="2">
    <location>
        <begin position="269"/>
        <end position="334"/>
    </location>
</feature>
<organism evidence="5 6">
    <name type="scientific">Xenoophorus captivus</name>
    <dbReference type="NCBI Taxonomy" id="1517983"/>
    <lineage>
        <taxon>Eukaryota</taxon>
        <taxon>Metazoa</taxon>
        <taxon>Chordata</taxon>
        <taxon>Craniata</taxon>
        <taxon>Vertebrata</taxon>
        <taxon>Euteleostomi</taxon>
        <taxon>Actinopterygii</taxon>
        <taxon>Neopterygii</taxon>
        <taxon>Teleostei</taxon>
        <taxon>Neoteleostei</taxon>
        <taxon>Acanthomorphata</taxon>
        <taxon>Ovalentaria</taxon>
        <taxon>Atherinomorphae</taxon>
        <taxon>Cyprinodontiformes</taxon>
        <taxon>Goodeidae</taxon>
        <taxon>Xenoophorus</taxon>
    </lineage>
</organism>
<feature type="domain" description="CBM21" evidence="4">
    <location>
        <begin position="125"/>
        <end position="235"/>
    </location>
</feature>
<feature type="region of interest" description="Disordered" evidence="2">
    <location>
        <begin position="27"/>
        <end position="62"/>
    </location>
</feature>
<evidence type="ECO:0000256" key="2">
    <source>
        <dbReference type="SAM" id="MobiDB-lite"/>
    </source>
</evidence>
<feature type="compositionally biased region" description="Polar residues" evidence="2">
    <location>
        <begin position="300"/>
        <end position="310"/>
    </location>
</feature>
<gene>
    <name evidence="5" type="ORF">XENOCAPTIV_010482</name>
</gene>
<evidence type="ECO:0000256" key="3">
    <source>
        <dbReference type="SAM" id="Phobius"/>
    </source>
</evidence>
<keyword evidence="3" id="KW-0812">Transmembrane</keyword>
<name>A0ABV0S408_9TELE</name>
<feature type="region of interest" description="Disordered" evidence="2">
    <location>
        <begin position="1091"/>
        <end position="1154"/>
    </location>
</feature>
<reference evidence="5 6" key="1">
    <citation type="submission" date="2021-06" db="EMBL/GenBank/DDBJ databases">
        <authorList>
            <person name="Palmer J.M."/>
        </authorList>
    </citation>
    <scope>NUCLEOTIDE SEQUENCE [LARGE SCALE GENOMIC DNA]</scope>
    <source>
        <strain evidence="5 6">XC_2019</strain>
        <tissue evidence="5">Muscle</tissue>
    </source>
</reference>
<accession>A0ABV0S408</accession>
<feature type="region of interest" description="Disordered" evidence="2">
    <location>
        <begin position="1009"/>
        <end position="1071"/>
    </location>
</feature>
<keyword evidence="1" id="KW-0175">Coiled coil</keyword>
<dbReference type="Proteomes" id="UP001434883">
    <property type="component" value="Unassembled WGS sequence"/>
</dbReference>
<evidence type="ECO:0000256" key="1">
    <source>
        <dbReference type="SAM" id="Coils"/>
    </source>
</evidence>
<feature type="coiled-coil region" evidence="1">
    <location>
        <begin position="921"/>
        <end position="948"/>
    </location>
</feature>
<keyword evidence="3" id="KW-0472">Membrane</keyword>
<dbReference type="Gene3D" id="2.60.40.2440">
    <property type="entry name" value="Carbohydrate binding type-21 domain"/>
    <property type="match status" value="1"/>
</dbReference>
<proteinExistence type="predicted"/>
<dbReference type="PANTHER" id="PTHR12307:SF2">
    <property type="entry name" value="PROTEIN PHOSPHATASE 1 REGULATORY SUBUNIT 3A"/>
    <property type="match status" value="1"/>
</dbReference>
<evidence type="ECO:0000259" key="4">
    <source>
        <dbReference type="PROSITE" id="PS51159"/>
    </source>
</evidence>
<feature type="region of interest" description="Disordered" evidence="2">
    <location>
        <begin position="425"/>
        <end position="446"/>
    </location>
</feature>
<feature type="compositionally biased region" description="Basic and acidic residues" evidence="2">
    <location>
        <begin position="1136"/>
        <end position="1153"/>
    </location>
</feature>
<dbReference type="CDD" id="cd22255">
    <property type="entry name" value="PBD_PPP1R3A"/>
    <property type="match status" value="1"/>
</dbReference>
<keyword evidence="6" id="KW-1185">Reference proteome</keyword>
<feature type="compositionally biased region" description="Basic and acidic residues" evidence="2">
    <location>
        <begin position="1035"/>
        <end position="1045"/>
    </location>
</feature>
<dbReference type="InterPro" id="IPR050782">
    <property type="entry name" value="PP1_regulatory_subunit_3"/>
</dbReference>
<dbReference type="PANTHER" id="PTHR12307">
    <property type="entry name" value="PROTEIN PHOSPHATASE 1 REGULATORY SUBUNIT"/>
    <property type="match status" value="1"/>
</dbReference>
<dbReference type="InterPro" id="IPR005036">
    <property type="entry name" value="CBM21_dom"/>
</dbReference>
<feature type="compositionally biased region" description="Polar residues" evidence="2">
    <location>
        <begin position="269"/>
        <end position="285"/>
    </location>
</feature>
<feature type="transmembrane region" description="Helical" evidence="3">
    <location>
        <begin position="1171"/>
        <end position="1204"/>
    </location>
</feature>
<dbReference type="InterPro" id="IPR038175">
    <property type="entry name" value="CBM21_dom_sf"/>
</dbReference>
<dbReference type="PROSITE" id="PS51159">
    <property type="entry name" value="CBM21"/>
    <property type="match status" value="1"/>
</dbReference>
<dbReference type="Pfam" id="PF03370">
    <property type="entry name" value="CBM_21"/>
    <property type="match status" value="1"/>
</dbReference>
<dbReference type="EMBL" id="JAHRIN010067447">
    <property type="protein sequence ID" value="MEQ2214513.1"/>
    <property type="molecule type" value="Genomic_DNA"/>
</dbReference>
<protein>
    <recommendedName>
        <fullName evidence="4">CBM21 domain-containing protein</fullName>
    </recommendedName>
</protein>
<evidence type="ECO:0000313" key="5">
    <source>
        <dbReference type="EMBL" id="MEQ2214513.1"/>
    </source>
</evidence>